<feature type="compositionally biased region" description="Polar residues" evidence="5">
    <location>
        <begin position="26"/>
        <end position="58"/>
    </location>
</feature>
<dbReference type="AlphaFoldDB" id="A0A9P4M448"/>
<evidence type="ECO:0000259" key="6">
    <source>
        <dbReference type="Pfam" id="PF04048"/>
    </source>
</evidence>
<keyword evidence="2 4" id="KW-0268">Exocytosis</keyword>
<dbReference type="Proteomes" id="UP000799772">
    <property type="component" value="Unassembled WGS sequence"/>
</dbReference>
<name>A0A9P4M448_9PEZI</name>
<dbReference type="GO" id="GO:0006612">
    <property type="term" value="P:protein targeting to membrane"/>
    <property type="evidence" value="ECO:0007669"/>
    <property type="project" value="UniProtKB-UniRule"/>
</dbReference>
<feature type="region of interest" description="Disordered" evidence="5">
    <location>
        <begin position="1"/>
        <end position="153"/>
    </location>
</feature>
<evidence type="ECO:0000256" key="4">
    <source>
        <dbReference type="RuleBase" id="RU367079"/>
    </source>
</evidence>
<accession>A0A9P4M448</accession>
<evidence type="ECO:0000256" key="1">
    <source>
        <dbReference type="ARBA" id="ARBA00022448"/>
    </source>
</evidence>
<dbReference type="PANTHER" id="PTHR14146:SF0">
    <property type="entry name" value="EXOCYST COMPLEX COMPONENT 4"/>
    <property type="match status" value="1"/>
</dbReference>
<evidence type="ECO:0000313" key="8">
    <source>
        <dbReference type="EMBL" id="KAF2093927.1"/>
    </source>
</evidence>
<dbReference type="InterPro" id="IPR039682">
    <property type="entry name" value="Sec8/EXOC4"/>
</dbReference>
<feature type="domain" description="Exocyst complex component Sec8 N-terminal" evidence="6">
    <location>
        <begin position="158"/>
        <end position="298"/>
    </location>
</feature>
<keyword evidence="9" id="KW-1185">Reference proteome</keyword>
<gene>
    <name evidence="8" type="ORF">NA57DRAFT_68942</name>
</gene>
<protein>
    <recommendedName>
        <fullName evidence="4">Exocyst complex component Sec8</fullName>
    </recommendedName>
</protein>
<comment type="function">
    <text evidence="4">Component of the exocyst complex involved in the docking of exocytic vesicles with fusion sites on the plasma membrane.</text>
</comment>
<evidence type="ECO:0000256" key="3">
    <source>
        <dbReference type="ARBA" id="ARBA00022927"/>
    </source>
</evidence>
<evidence type="ECO:0000256" key="5">
    <source>
        <dbReference type="SAM" id="MobiDB-lite"/>
    </source>
</evidence>
<keyword evidence="3 4" id="KW-0653">Protein transport</keyword>
<dbReference type="PANTHER" id="PTHR14146">
    <property type="entry name" value="EXOCYST COMPLEX COMPONENT 4"/>
    <property type="match status" value="1"/>
</dbReference>
<dbReference type="EMBL" id="ML978136">
    <property type="protein sequence ID" value="KAF2093927.1"/>
    <property type="molecule type" value="Genomic_DNA"/>
</dbReference>
<dbReference type="GO" id="GO:0006893">
    <property type="term" value="P:Golgi to plasma membrane transport"/>
    <property type="evidence" value="ECO:0007669"/>
    <property type="project" value="TreeGrafter"/>
</dbReference>
<comment type="caution">
    <text evidence="8">The sequence shown here is derived from an EMBL/GenBank/DDBJ whole genome shotgun (WGS) entry which is preliminary data.</text>
</comment>
<feature type="compositionally biased region" description="Basic and acidic residues" evidence="5">
    <location>
        <begin position="106"/>
        <end position="115"/>
    </location>
</feature>
<comment type="similarity">
    <text evidence="4">Belongs to the SEC8 family.</text>
</comment>
<sequence length="1122" mass="125788">MSRRQDPFRSRPNGGGYGNGYANGYTASASTTSVEDYDPYNTNSYSSTPQNNPYGSSGSDPSLAPRSRRSPEPPQPPAARRDRRAGRAGGYGGFSFEAEEDEMEQQGEHVRRPSSIERMGAKRRSGGSPRAFVGRERRGGMHGRGMGSVDMNGAGGRQMQDILQYIQRDWDFMSSEQCVPVQIALQLMDSSSLGLAHRLGEFQDTHQQLQSALKAIVNEHHQGFNSSIGTFHNIQAAITASQTRLRTLKDSLISAKSNLSTAKPELKGLATQTQNYDDMLQVLASIEHLQSIPEQLEARITEKRFLGAVELLQDALRLIRKSEMDNIGALSDLRVYLSNQEHSLTDILIEELHSHLYLKSPYCESRWKQYAPSSTTGTDSPEQSGSAALARGRKLYHFLDKLDMTEPMVDDATRNPEADTFSYIQLLIEALNNLNRLEEAVEMIEQRLPVELFRVVERSNLEVDQRHPNSLRATTGKGRLDVPGPDNPRTVVLMDLLNTVFARFESIAESHRVVHEVIAGIVKREGLKDASNLTRGFRELWKLYQSEIRSVLHDYLATDAQAFRSGQDGYNRNIFRKIQRDKSKAMFKLTDMDSKSSDLTMEKEDLEKILKASVPGLVSDSRQTDLPTESGTVNAIRDGGTGHKLLIEPSVFNMGTLLPPSLVFLNRLKEVVPPSSDIATSTLTMFLDEFLVNVFLPQLDETLVELCAQTFTESDAFQLEPLWTSMAQKPIFKGSKKFFDLITAFCSMLDNLPHDQAFSQLIVTQMMTYYDTCMRWFDGLVARSEPKASGRMIKSSAFLARLPEMKTLMAELRDASDESRSEMIDKEIPIFLEKVGSEKLDEADLIVEGKSISALCLIYTSMKWLASKVSHLRHITTQTTDSSRRHSGRPQLQRSWTDVASSDPQDQQISVYLPLSKETAAGFDQAVGQYRALADQSIETLHFEMRCHAVYHLQKSLRETYMLEQIVKTPQEEISDMNADLVAFDEELGKVLPAKQQAFITTGLGALMDQVLVSMGSSIKLMNTCGCSQVQMNILVLQQNLKNIEPAASFKRAATYYDLAFRGADAVIAKAKEEGRECGFSYEEMKTLLELCYSGPMKSEDSTVQVQRQLDEHLLELSEYLY</sequence>
<evidence type="ECO:0000259" key="7">
    <source>
        <dbReference type="Pfam" id="PF20652"/>
    </source>
</evidence>
<dbReference type="GO" id="GO:0090522">
    <property type="term" value="P:vesicle tethering involved in exocytosis"/>
    <property type="evidence" value="ECO:0007669"/>
    <property type="project" value="UniProtKB-UniRule"/>
</dbReference>
<proteinExistence type="inferred from homology"/>
<evidence type="ECO:0000256" key="2">
    <source>
        <dbReference type="ARBA" id="ARBA00022483"/>
    </source>
</evidence>
<feature type="domain" description="Exocyst complex component Sec8 middle helical bundle" evidence="7">
    <location>
        <begin position="415"/>
        <end position="662"/>
    </location>
</feature>
<dbReference type="Pfam" id="PF20652">
    <property type="entry name" value="Sec8_C"/>
    <property type="match status" value="1"/>
</dbReference>
<dbReference type="GO" id="GO:0006904">
    <property type="term" value="P:vesicle docking involved in exocytosis"/>
    <property type="evidence" value="ECO:0007669"/>
    <property type="project" value="InterPro"/>
</dbReference>
<evidence type="ECO:0000313" key="9">
    <source>
        <dbReference type="Proteomes" id="UP000799772"/>
    </source>
</evidence>
<reference evidence="8" key="1">
    <citation type="journal article" date="2020" name="Stud. Mycol.">
        <title>101 Dothideomycetes genomes: a test case for predicting lifestyles and emergence of pathogens.</title>
        <authorList>
            <person name="Haridas S."/>
            <person name="Albert R."/>
            <person name="Binder M."/>
            <person name="Bloem J."/>
            <person name="Labutti K."/>
            <person name="Salamov A."/>
            <person name="Andreopoulos B."/>
            <person name="Baker S."/>
            <person name="Barry K."/>
            <person name="Bills G."/>
            <person name="Bluhm B."/>
            <person name="Cannon C."/>
            <person name="Castanera R."/>
            <person name="Culley D."/>
            <person name="Daum C."/>
            <person name="Ezra D."/>
            <person name="Gonzalez J."/>
            <person name="Henrissat B."/>
            <person name="Kuo A."/>
            <person name="Liang C."/>
            <person name="Lipzen A."/>
            <person name="Lutzoni F."/>
            <person name="Magnuson J."/>
            <person name="Mondo S."/>
            <person name="Nolan M."/>
            <person name="Ohm R."/>
            <person name="Pangilinan J."/>
            <person name="Park H.-J."/>
            <person name="Ramirez L."/>
            <person name="Alfaro M."/>
            <person name="Sun H."/>
            <person name="Tritt A."/>
            <person name="Yoshinaga Y."/>
            <person name="Zwiers L.-H."/>
            <person name="Turgeon B."/>
            <person name="Goodwin S."/>
            <person name="Spatafora J."/>
            <person name="Crous P."/>
            <person name="Grigoriev I."/>
        </authorList>
    </citation>
    <scope>NUCLEOTIDE SEQUENCE</scope>
    <source>
        <strain evidence="8">CBS 133067</strain>
    </source>
</reference>
<dbReference type="InterPro" id="IPR007191">
    <property type="entry name" value="Sec8_exocyst_N"/>
</dbReference>
<dbReference type="Pfam" id="PF04048">
    <property type="entry name" value="Sec8_N"/>
    <property type="match status" value="1"/>
</dbReference>
<feature type="region of interest" description="Disordered" evidence="5">
    <location>
        <begin position="877"/>
        <end position="902"/>
    </location>
</feature>
<dbReference type="OrthoDB" id="272977at2759"/>
<dbReference type="GO" id="GO:0015031">
    <property type="term" value="P:protein transport"/>
    <property type="evidence" value="ECO:0007669"/>
    <property type="project" value="UniProtKB-KW"/>
</dbReference>
<organism evidence="8 9">
    <name type="scientific">Rhizodiscina lignyota</name>
    <dbReference type="NCBI Taxonomy" id="1504668"/>
    <lineage>
        <taxon>Eukaryota</taxon>
        <taxon>Fungi</taxon>
        <taxon>Dikarya</taxon>
        <taxon>Ascomycota</taxon>
        <taxon>Pezizomycotina</taxon>
        <taxon>Dothideomycetes</taxon>
        <taxon>Pleosporomycetidae</taxon>
        <taxon>Aulographales</taxon>
        <taxon>Rhizodiscinaceae</taxon>
        <taxon>Rhizodiscina</taxon>
    </lineage>
</organism>
<keyword evidence="1 4" id="KW-0813">Transport</keyword>
<dbReference type="InterPro" id="IPR048630">
    <property type="entry name" value="Sec8_M"/>
</dbReference>
<feature type="compositionally biased region" description="Polar residues" evidence="5">
    <location>
        <begin position="890"/>
        <end position="902"/>
    </location>
</feature>
<dbReference type="GO" id="GO:0000145">
    <property type="term" value="C:exocyst"/>
    <property type="evidence" value="ECO:0007669"/>
    <property type="project" value="UniProtKB-UniRule"/>
</dbReference>